<dbReference type="EMBL" id="MPUH01000659">
    <property type="protein sequence ID" value="OMJ75973.1"/>
    <property type="molecule type" value="Genomic_DNA"/>
</dbReference>
<name>A0A1R2BGS0_9CILI</name>
<evidence type="ECO:0000313" key="2">
    <source>
        <dbReference type="EMBL" id="OMJ75973.1"/>
    </source>
</evidence>
<dbReference type="Proteomes" id="UP000187209">
    <property type="component" value="Unassembled WGS sequence"/>
</dbReference>
<evidence type="ECO:0000256" key="1">
    <source>
        <dbReference type="SAM" id="MobiDB-lite"/>
    </source>
</evidence>
<accession>A0A1R2BGS0</accession>
<feature type="compositionally biased region" description="Low complexity" evidence="1">
    <location>
        <begin position="34"/>
        <end position="49"/>
    </location>
</feature>
<dbReference type="AlphaFoldDB" id="A0A1R2BGS0"/>
<reference evidence="2 3" key="1">
    <citation type="submission" date="2016-11" db="EMBL/GenBank/DDBJ databases">
        <title>The macronuclear genome of Stentor coeruleus: a giant cell with tiny introns.</title>
        <authorList>
            <person name="Slabodnick M."/>
            <person name="Ruby J.G."/>
            <person name="Reiff S.B."/>
            <person name="Swart E.C."/>
            <person name="Gosai S."/>
            <person name="Prabakaran S."/>
            <person name="Witkowska E."/>
            <person name="Larue G.E."/>
            <person name="Fisher S."/>
            <person name="Freeman R.M."/>
            <person name="Gunawardena J."/>
            <person name="Chu W."/>
            <person name="Stover N.A."/>
            <person name="Gregory B.D."/>
            <person name="Nowacki M."/>
            <person name="Derisi J."/>
            <person name="Roy S.W."/>
            <person name="Marshall W.F."/>
            <person name="Sood P."/>
        </authorList>
    </citation>
    <scope>NUCLEOTIDE SEQUENCE [LARGE SCALE GENOMIC DNA]</scope>
    <source>
        <strain evidence="2">WM001</strain>
    </source>
</reference>
<organism evidence="2 3">
    <name type="scientific">Stentor coeruleus</name>
    <dbReference type="NCBI Taxonomy" id="5963"/>
    <lineage>
        <taxon>Eukaryota</taxon>
        <taxon>Sar</taxon>
        <taxon>Alveolata</taxon>
        <taxon>Ciliophora</taxon>
        <taxon>Postciliodesmatophora</taxon>
        <taxon>Heterotrichea</taxon>
        <taxon>Heterotrichida</taxon>
        <taxon>Stentoridae</taxon>
        <taxon>Stentor</taxon>
    </lineage>
</organism>
<sequence length="513" mass="59728">MQKEKIVKTSMFKSSSTESLRLRLISSKSVLHASGQMSSRSSISEQSKSPLRKFENQTPKPSLQKCFIKPKPRVKVLRSNSSEKCLSISNKEPQIKAYTQTINEYAILANIISKFTVKTIETMKKEYDYPEENEMVYRNFLAIISQIDPVFYKNKNLEFDIKRAKEVFNLYISKPGQVLQTLKTLPKLCENVNVSKSIINQVKKDINSIKKEKLKGLAIETLEILKLIIDIQVKLSNPKSITPLKTSEKSFKIDKNPLTEDNDPNITLMDQQIFPITNEKAPNSSSKTVEADKSDDMPLKTISQNNENKSSKKKLLSELSLKLNTPISIKNLENIIDYTDDFEIFQENILKPNQKIPETNHIIPIESIKTKPPRRSNSNSTLPSYIQILKNPSKLSKETTKPMIKNKKFDLKKQEWEDLRKRKHDCEDKKKKESADEMKKKQEDEESLKKFLMEKKKKEKSEIIKFRNEEICEQRRMKEAKKDQEKMEIMDEVKRNIQKSQMKKSCSRLFDKY</sequence>
<feature type="region of interest" description="Disordered" evidence="1">
    <location>
        <begin position="279"/>
        <end position="313"/>
    </location>
</feature>
<comment type="caution">
    <text evidence="2">The sequence shown here is derived from an EMBL/GenBank/DDBJ whole genome shotgun (WGS) entry which is preliminary data.</text>
</comment>
<feature type="region of interest" description="Disordered" evidence="1">
    <location>
        <begin position="420"/>
        <end position="449"/>
    </location>
</feature>
<gene>
    <name evidence="2" type="ORF">SteCoe_24782</name>
</gene>
<evidence type="ECO:0000313" key="3">
    <source>
        <dbReference type="Proteomes" id="UP000187209"/>
    </source>
</evidence>
<feature type="compositionally biased region" description="Basic and acidic residues" evidence="1">
    <location>
        <begin position="289"/>
        <end position="298"/>
    </location>
</feature>
<keyword evidence="3" id="KW-1185">Reference proteome</keyword>
<proteinExistence type="predicted"/>
<feature type="region of interest" description="Disordered" evidence="1">
    <location>
        <begin position="31"/>
        <end position="62"/>
    </location>
</feature>
<protein>
    <submittedName>
        <fullName evidence="2">Uncharacterized protein</fullName>
    </submittedName>
</protein>